<comment type="caution">
    <text evidence="3">The sequence shown here is derived from an EMBL/GenBank/DDBJ whole genome shotgun (WGS) entry which is preliminary data.</text>
</comment>
<accession>A0A8H7NQ17</accession>
<dbReference type="SMART" id="SM00066">
    <property type="entry name" value="GAL4"/>
    <property type="match status" value="1"/>
</dbReference>
<evidence type="ECO:0000256" key="1">
    <source>
        <dbReference type="ARBA" id="ARBA00023242"/>
    </source>
</evidence>
<evidence type="ECO:0000313" key="4">
    <source>
        <dbReference type="Proteomes" id="UP000616885"/>
    </source>
</evidence>
<dbReference type="GO" id="GO:0008270">
    <property type="term" value="F:zinc ion binding"/>
    <property type="evidence" value="ECO:0007669"/>
    <property type="project" value="InterPro"/>
</dbReference>
<evidence type="ECO:0000259" key="2">
    <source>
        <dbReference type="PROSITE" id="PS50048"/>
    </source>
</evidence>
<protein>
    <recommendedName>
        <fullName evidence="2">Zn(2)-C6 fungal-type domain-containing protein</fullName>
    </recommendedName>
</protein>
<dbReference type="GO" id="GO:0000981">
    <property type="term" value="F:DNA-binding transcription factor activity, RNA polymerase II-specific"/>
    <property type="evidence" value="ECO:0007669"/>
    <property type="project" value="InterPro"/>
</dbReference>
<dbReference type="InterPro" id="IPR001138">
    <property type="entry name" value="Zn2Cys6_DnaBD"/>
</dbReference>
<proteinExistence type="predicted"/>
<dbReference type="InterPro" id="IPR036864">
    <property type="entry name" value="Zn2-C6_fun-type_DNA-bd_sf"/>
</dbReference>
<dbReference type="CDD" id="cd00067">
    <property type="entry name" value="GAL4"/>
    <property type="match status" value="1"/>
</dbReference>
<gene>
    <name evidence="3" type="ORF">IM811_002023</name>
</gene>
<feature type="domain" description="Zn(2)-C6 fungal-type" evidence="2">
    <location>
        <begin position="19"/>
        <end position="49"/>
    </location>
</feature>
<sequence length="103" mass="11797">MSSHTDSQSDDTRPHRRKSCDLCFRKKIKCDMLLPVCSNCILYKSDCRTSLVRHRAGRQTKQTRASDKTASTELKPWVLITRLLSVPNGQALTDKTEMNQLMI</sequence>
<dbReference type="SUPFAM" id="SSF57701">
    <property type="entry name" value="Zn2/Cys6 DNA-binding domain"/>
    <property type="match status" value="1"/>
</dbReference>
<dbReference type="Pfam" id="PF00172">
    <property type="entry name" value="Zn_clus"/>
    <property type="match status" value="1"/>
</dbReference>
<organism evidence="3 4">
    <name type="scientific">Bionectria ochroleuca</name>
    <name type="common">Gliocladium roseum</name>
    <dbReference type="NCBI Taxonomy" id="29856"/>
    <lineage>
        <taxon>Eukaryota</taxon>
        <taxon>Fungi</taxon>
        <taxon>Dikarya</taxon>
        <taxon>Ascomycota</taxon>
        <taxon>Pezizomycotina</taxon>
        <taxon>Sordariomycetes</taxon>
        <taxon>Hypocreomycetidae</taxon>
        <taxon>Hypocreales</taxon>
        <taxon>Bionectriaceae</taxon>
        <taxon>Clonostachys</taxon>
    </lineage>
</organism>
<dbReference type="EMBL" id="JADCTT010000001">
    <property type="protein sequence ID" value="KAF9760329.1"/>
    <property type="molecule type" value="Genomic_DNA"/>
</dbReference>
<dbReference type="Proteomes" id="UP000616885">
    <property type="component" value="Unassembled WGS sequence"/>
</dbReference>
<reference evidence="3" key="1">
    <citation type="submission" date="2020-10" db="EMBL/GenBank/DDBJ databases">
        <title>High-Quality Genome Resource of Clonostachys rosea strain S41 by Oxford Nanopore Long-Read Sequencing.</title>
        <authorList>
            <person name="Wang H."/>
        </authorList>
    </citation>
    <scope>NUCLEOTIDE SEQUENCE</scope>
    <source>
        <strain evidence="3">S41</strain>
    </source>
</reference>
<dbReference type="AlphaFoldDB" id="A0A8H7NQ17"/>
<name>A0A8H7NQ17_BIOOC</name>
<keyword evidence="1" id="KW-0539">Nucleus</keyword>
<dbReference type="Gene3D" id="4.10.240.10">
    <property type="entry name" value="Zn(2)-C6 fungal-type DNA-binding domain"/>
    <property type="match status" value="1"/>
</dbReference>
<evidence type="ECO:0000313" key="3">
    <source>
        <dbReference type="EMBL" id="KAF9760329.1"/>
    </source>
</evidence>
<dbReference type="PROSITE" id="PS50048">
    <property type="entry name" value="ZN2_CY6_FUNGAL_2"/>
    <property type="match status" value="1"/>
</dbReference>